<dbReference type="Proteomes" id="UP001549110">
    <property type="component" value="Unassembled WGS sequence"/>
</dbReference>
<dbReference type="SUPFAM" id="SSF101874">
    <property type="entry name" value="YceI-like"/>
    <property type="match status" value="1"/>
</dbReference>
<protein>
    <submittedName>
        <fullName evidence="3">Polyisoprenoid-binding protein YceI</fullName>
    </submittedName>
</protein>
<keyword evidence="1" id="KW-0732">Signal</keyword>
<organism evidence="3 4">
    <name type="scientific">Phenylobacterium koreense</name>
    <dbReference type="NCBI Taxonomy" id="266125"/>
    <lineage>
        <taxon>Bacteria</taxon>
        <taxon>Pseudomonadati</taxon>
        <taxon>Pseudomonadota</taxon>
        <taxon>Alphaproteobacteria</taxon>
        <taxon>Caulobacterales</taxon>
        <taxon>Caulobacteraceae</taxon>
        <taxon>Phenylobacterium</taxon>
    </lineage>
</organism>
<feature type="domain" description="Lipid/polyisoprenoid-binding YceI-like" evidence="2">
    <location>
        <begin position="35"/>
        <end position="199"/>
    </location>
</feature>
<dbReference type="Gene3D" id="2.40.128.110">
    <property type="entry name" value="Lipid/polyisoprenoid-binding, YceI-like"/>
    <property type="match status" value="1"/>
</dbReference>
<keyword evidence="4" id="KW-1185">Reference proteome</keyword>
<dbReference type="EMBL" id="JBEPLU010000001">
    <property type="protein sequence ID" value="MET3525778.1"/>
    <property type="molecule type" value="Genomic_DNA"/>
</dbReference>
<feature type="signal peptide" evidence="1">
    <location>
        <begin position="1"/>
        <end position="21"/>
    </location>
</feature>
<dbReference type="PANTHER" id="PTHR34406">
    <property type="entry name" value="PROTEIN YCEI"/>
    <property type="match status" value="1"/>
</dbReference>
<gene>
    <name evidence="3" type="ORF">ABID41_000873</name>
</gene>
<evidence type="ECO:0000313" key="4">
    <source>
        <dbReference type="Proteomes" id="UP001549110"/>
    </source>
</evidence>
<feature type="chain" id="PRO_5045571171" evidence="1">
    <location>
        <begin position="22"/>
        <end position="201"/>
    </location>
</feature>
<dbReference type="PANTHER" id="PTHR34406:SF1">
    <property type="entry name" value="PROTEIN YCEI"/>
    <property type="match status" value="1"/>
</dbReference>
<reference evidence="3 4" key="1">
    <citation type="submission" date="2024-06" db="EMBL/GenBank/DDBJ databases">
        <title>Genomic Encyclopedia of Type Strains, Phase IV (KMG-IV): sequencing the most valuable type-strain genomes for metagenomic binning, comparative biology and taxonomic classification.</title>
        <authorList>
            <person name="Goeker M."/>
        </authorList>
    </citation>
    <scope>NUCLEOTIDE SEQUENCE [LARGE SCALE GENOMIC DNA]</scope>
    <source>
        <strain evidence="3 4">DSM 17809</strain>
    </source>
</reference>
<dbReference type="InterPro" id="IPR036761">
    <property type="entry name" value="TTHA0802/YceI-like_sf"/>
</dbReference>
<dbReference type="Pfam" id="PF04264">
    <property type="entry name" value="YceI"/>
    <property type="match status" value="1"/>
</dbReference>
<evidence type="ECO:0000259" key="2">
    <source>
        <dbReference type="SMART" id="SM00867"/>
    </source>
</evidence>
<dbReference type="InterPro" id="IPR007372">
    <property type="entry name" value="Lipid/polyisoprenoid-bd_YceI"/>
</dbReference>
<dbReference type="SMART" id="SM00867">
    <property type="entry name" value="YceI"/>
    <property type="match status" value="1"/>
</dbReference>
<name>A0ABV2EFG6_9CAUL</name>
<evidence type="ECO:0000313" key="3">
    <source>
        <dbReference type="EMBL" id="MET3525778.1"/>
    </source>
</evidence>
<accession>A0ABV2EFG6</accession>
<evidence type="ECO:0000256" key="1">
    <source>
        <dbReference type="SAM" id="SignalP"/>
    </source>
</evidence>
<comment type="caution">
    <text evidence="3">The sequence shown here is derived from an EMBL/GenBank/DDBJ whole genome shotgun (WGS) entry which is preliminary data.</text>
</comment>
<sequence>MSLRTVTIAALLLMTAGEAAASPTSRDPLKAPKGEYVIDKAHASLVARVSHMGFSHYTMRFDRIAGQFAYDPAAWSSTQAVITVDPASVSTGNPDFDRQIAGSQFFDAAKYPQITFVTSAIEAHDDGLGRIDGQLTFHGVTRPVSLDVAFNGVGPGMLGVGVRLGFSGTAHIKRSDFGVTAVSPLVGDDVDLVFEAEFTRK</sequence>
<dbReference type="RefSeq" id="WP_331932274.1">
    <property type="nucleotide sequence ID" value="NZ_JBEPLU010000001.1"/>
</dbReference>
<proteinExistence type="predicted"/>